<dbReference type="SUPFAM" id="SSF47336">
    <property type="entry name" value="ACP-like"/>
    <property type="match status" value="1"/>
</dbReference>
<dbReference type="InterPro" id="IPR013968">
    <property type="entry name" value="PKS_KR"/>
</dbReference>
<dbReference type="SMART" id="SM00823">
    <property type="entry name" value="PKS_PP"/>
    <property type="match status" value="1"/>
</dbReference>
<dbReference type="PROSITE" id="PS00012">
    <property type="entry name" value="PHOSPHOPANTETHEINE"/>
    <property type="match status" value="1"/>
</dbReference>
<sequence length="1292" mass="137251">MSTSQAIDPSLVAELAAAARAVPGVQEAVAVVRQGARPAAAGAAAPEQPGQNAPGPVEPAAAAAAPKKPSSQVYGGELHIPAGAPTTLQGALRTAAELAPGKGTVYLRRDSEPDLQTYPELLAEAERVLAGLRAAGLEPGDAALFQFGDHRAYMTAFWACVLGGFVPTPVAVATTYTSHNETNRKLFGAWNLLDHPVVLTDAATAPALSEVRELWGESTVRILTVEKLARHERDGDWFPTRPETPVFNLLTSGSTGVPKCVQHTNASAAARSWAVIQGRGYTEDDVSVIWMPLDHVTIVFYNIRDMFLRAQHINGRIDDFLADPLSWLDSLERYGATNTWAPNFAFALINEQADEIAGRSWDLSKVREFTNGGEPVVAGTSHRFLELLAPHGLPATAMAPAWGMSETCSGVTYSTQSREDRTAGTVVVAPSSFDTELRFLTEDDKGGQDAVAFSTVGGPLPGVTIRVVDPDGAVLPQDRIGELQIRGVTMMRGYHGNAEANQAAFDPEGWFRTGDLAFVHEGALVIAGRKKDQIVVRGANYIAHELESVVEEVDGVRVTFSAAAGVREPGEGSDRLVVFFVPTRWDNDSLARTFTEIRARLGREAGLAPDLLVPVTDAEFPKTASGKIQRAALVADLRAGRFADRIAQDDDCDTDAGTLFFERQWSRLDEASTTEPADGVRLVFAEPGQIKRLGLDGVASVVVTRGDSFVHAAPDLFHVTPGDAGQLRHVLADVTARHGRISSVVHAWSLPADGAHGDPAERLAAISAEVTSLVAALEDLETPDIADGGRPLLLLLTAGSVHVRPWDRIDLATCALPGLVRTAAGEIASATVRQLDLPADREKWAQAVRAELADRTHTGVVAAREGLRWQPRLRPVPEAEAEGAPAITPGGLYLVTGGLGGIAHDLAGYLAAAYGVKLLLVGRSVPKGAKAEALEDLTALGQVLYRRADVASADQLGAAVADAEEHFGRTLDGVLHLAAADVSGQRKNLEEHTLARESAATFAEQYAAKVSGTLAIAAVLDSRPKASLVLFGSVNGEFGGHSFGAYSAANTFLVGFADHWRHERGRDVRCLAWSMWDGVGMNQGQSSAPARQRGFRAIGLDDGLRAFLAATSMPHHYLLIGLDLENPAILSELVTDELSAREVLVAYTAEGADAEAVHRALQPVLAAFPVPVRLMEVNSIPTDAAGSVDTTQLLLDAAPQRPGRRKHVEPVGALEQQLAGIWADILNQSAVGRDDSFFDLGGNSLRATRLLARIGDELAVRLTTNELYENPTVAALAETITLATLAEPVAAG</sequence>
<dbReference type="SUPFAM" id="SSF51735">
    <property type="entry name" value="NAD(P)-binding Rossmann-fold domains"/>
    <property type="match status" value="2"/>
</dbReference>
<dbReference type="InterPro" id="IPR020806">
    <property type="entry name" value="PKS_PP-bd"/>
</dbReference>
<dbReference type="Pfam" id="PF08659">
    <property type="entry name" value="KR"/>
    <property type="match status" value="1"/>
</dbReference>
<dbReference type="SUPFAM" id="SSF56801">
    <property type="entry name" value="Acetyl-CoA synthetase-like"/>
    <property type="match status" value="1"/>
</dbReference>
<dbReference type="InterPro" id="IPR009081">
    <property type="entry name" value="PP-bd_ACP"/>
</dbReference>
<evidence type="ECO:0000256" key="3">
    <source>
        <dbReference type="ARBA" id="ARBA00022553"/>
    </source>
</evidence>
<evidence type="ECO:0000259" key="5">
    <source>
        <dbReference type="PROSITE" id="PS50075"/>
    </source>
</evidence>
<dbReference type="InterPro" id="IPR057326">
    <property type="entry name" value="KR_dom"/>
</dbReference>
<dbReference type="Gene3D" id="3.40.50.720">
    <property type="entry name" value="NAD(P)-binding Rossmann-like Domain"/>
    <property type="match status" value="1"/>
</dbReference>
<dbReference type="PANTHER" id="PTHR22754:SF32">
    <property type="entry name" value="DISCO-INTERACTING PROTEIN 2"/>
    <property type="match status" value="1"/>
</dbReference>
<comment type="caution">
    <text evidence="6">The sequence shown here is derived from an EMBL/GenBank/DDBJ whole genome shotgun (WGS) entry which is preliminary data.</text>
</comment>
<evidence type="ECO:0000256" key="4">
    <source>
        <dbReference type="SAM" id="MobiDB-lite"/>
    </source>
</evidence>
<dbReference type="Pfam" id="PF00501">
    <property type="entry name" value="AMP-binding"/>
    <property type="match status" value="1"/>
</dbReference>
<dbReference type="InterPro" id="IPR036291">
    <property type="entry name" value="NAD(P)-bd_dom_sf"/>
</dbReference>
<gene>
    <name evidence="6" type="ORF">ACFPFX_38550</name>
</gene>
<dbReference type="RefSeq" id="WP_344371254.1">
    <property type="nucleotide sequence ID" value="NZ_BAAASQ010000003.1"/>
</dbReference>
<protein>
    <submittedName>
        <fullName evidence="6">SDR family NAD(P)-dependent oxidoreductase</fullName>
    </submittedName>
</protein>
<dbReference type="InterPro" id="IPR045851">
    <property type="entry name" value="AMP-bd_C_sf"/>
</dbReference>
<evidence type="ECO:0000313" key="6">
    <source>
        <dbReference type="EMBL" id="MFC4962198.1"/>
    </source>
</evidence>
<dbReference type="Gene3D" id="1.10.1200.10">
    <property type="entry name" value="ACP-like"/>
    <property type="match status" value="1"/>
</dbReference>
<dbReference type="InterPro" id="IPR006162">
    <property type="entry name" value="Ppantetheine_attach_site"/>
</dbReference>
<reference evidence="7" key="1">
    <citation type="journal article" date="2019" name="Int. J. Syst. Evol. Microbiol.">
        <title>The Global Catalogue of Microorganisms (GCM) 10K type strain sequencing project: providing services to taxonomists for standard genome sequencing and annotation.</title>
        <authorList>
            <consortium name="The Broad Institute Genomics Platform"/>
            <consortium name="The Broad Institute Genome Sequencing Center for Infectious Disease"/>
            <person name="Wu L."/>
            <person name="Ma J."/>
        </authorList>
    </citation>
    <scope>NUCLEOTIDE SEQUENCE [LARGE SCALE GENOMIC DNA]</scope>
    <source>
        <strain evidence="7">CCM 7224</strain>
    </source>
</reference>
<dbReference type="InterPro" id="IPR042099">
    <property type="entry name" value="ANL_N_sf"/>
</dbReference>
<organism evidence="6 7">
    <name type="scientific">Streptomyces mauvecolor</name>
    <dbReference type="NCBI Taxonomy" id="58345"/>
    <lineage>
        <taxon>Bacteria</taxon>
        <taxon>Bacillati</taxon>
        <taxon>Actinomycetota</taxon>
        <taxon>Actinomycetes</taxon>
        <taxon>Kitasatosporales</taxon>
        <taxon>Streptomycetaceae</taxon>
        <taxon>Streptomyces</taxon>
    </lineage>
</organism>
<dbReference type="InterPro" id="IPR036736">
    <property type="entry name" value="ACP-like_sf"/>
</dbReference>
<dbReference type="Gene3D" id="3.40.50.12780">
    <property type="entry name" value="N-terminal domain of ligase-like"/>
    <property type="match status" value="1"/>
</dbReference>
<proteinExistence type="inferred from homology"/>
<name>A0ABV9V0I0_9ACTN</name>
<keyword evidence="2" id="KW-0596">Phosphopantetheine</keyword>
<dbReference type="InterPro" id="IPR000873">
    <property type="entry name" value="AMP-dep_synth/lig_dom"/>
</dbReference>
<evidence type="ECO:0000256" key="1">
    <source>
        <dbReference type="ARBA" id="ARBA00006432"/>
    </source>
</evidence>
<accession>A0ABV9V0I0</accession>
<evidence type="ECO:0000313" key="7">
    <source>
        <dbReference type="Proteomes" id="UP001595834"/>
    </source>
</evidence>
<dbReference type="Gene3D" id="3.30.300.30">
    <property type="match status" value="1"/>
</dbReference>
<dbReference type="EMBL" id="JBHSIZ010000066">
    <property type="protein sequence ID" value="MFC4962198.1"/>
    <property type="molecule type" value="Genomic_DNA"/>
</dbReference>
<feature type="compositionally biased region" description="Low complexity" evidence="4">
    <location>
        <begin position="41"/>
        <end position="69"/>
    </location>
</feature>
<dbReference type="PANTHER" id="PTHR22754">
    <property type="entry name" value="DISCO-INTERACTING PROTEIN 2 DIP2 -RELATED"/>
    <property type="match status" value="1"/>
</dbReference>
<dbReference type="CDD" id="cd08953">
    <property type="entry name" value="KR_2_SDR_x"/>
    <property type="match status" value="1"/>
</dbReference>
<keyword evidence="3" id="KW-0597">Phosphoprotein</keyword>
<dbReference type="PROSITE" id="PS50075">
    <property type="entry name" value="CARRIER"/>
    <property type="match status" value="1"/>
</dbReference>
<dbReference type="Proteomes" id="UP001595834">
    <property type="component" value="Unassembled WGS sequence"/>
</dbReference>
<comment type="similarity">
    <text evidence="1">Belongs to the ATP-dependent AMP-binding enzyme family.</text>
</comment>
<dbReference type="SMART" id="SM00822">
    <property type="entry name" value="PKS_KR"/>
    <property type="match status" value="1"/>
</dbReference>
<dbReference type="Pfam" id="PF00550">
    <property type="entry name" value="PP-binding"/>
    <property type="match status" value="1"/>
</dbReference>
<feature type="region of interest" description="Disordered" evidence="4">
    <location>
        <begin position="41"/>
        <end position="70"/>
    </location>
</feature>
<evidence type="ECO:0000256" key="2">
    <source>
        <dbReference type="ARBA" id="ARBA00022450"/>
    </source>
</evidence>
<keyword evidence="7" id="KW-1185">Reference proteome</keyword>
<feature type="domain" description="Carrier" evidence="5">
    <location>
        <begin position="1209"/>
        <end position="1284"/>
    </location>
</feature>